<sequence length="92" mass="10759">LLYLGKISYSLYLYHIISLFSLIYMLHEILPLPIILIFSLVFSFILAILSYVYVEKFAFRVGKYVTKQVDRKKRGLSVKGDLQDVIQKRAVK</sequence>
<comment type="caution">
    <text evidence="2">The sequence shown here is derived from an EMBL/GenBank/DDBJ whole genome shotgun (WGS) entry which is preliminary data.</text>
</comment>
<dbReference type="AlphaFoldDB" id="A0A9X7GN16"/>
<organism evidence="2 3">
    <name type="scientific">Bacillus cereus</name>
    <dbReference type="NCBI Taxonomy" id="1396"/>
    <lineage>
        <taxon>Bacteria</taxon>
        <taxon>Bacillati</taxon>
        <taxon>Bacillota</taxon>
        <taxon>Bacilli</taxon>
        <taxon>Bacillales</taxon>
        <taxon>Bacillaceae</taxon>
        <taxon>Bacillus</taxon>
        <taxon>Bacillus cereus group</taxon>
    </lineage>
</organism>
<feature type="transmembrane region" description="Helical" evidence="1">
    <location>
        <begin position="32"/>
        <end position="54"/>
    </location>
</feature>
<proteinExistence type="predicted"/>
<evidence type="ECO:0000313" key="3">
    <source>
        <dbReference type="Proteomes" id="UP000223834"/>
    </source>
</evidence>
<evidence type="ECO:0000313" key="2">
    <source>
        <dbReference type="EMBL" id="PGO64998.1"/>
    </source>
</evidence>
<name>A0A9X7GN16_BACCE</name>
<keyword evidence="2" id="KW-0012">Acyltransferase</keyword>
<dbReference type="Proteomes" id="UP000223834">
    <property type="component" value="Unassembled WGS sequence"/>
</dbReference>
<keyword evidence="1" id="KW-1133">Transmembrane helix</keyword>
<keyword evidence="2" id="KW-0808">Transferase</keyword>
<protein>
    <submittedName>
        <fullName evidence="2">Acyltransferase</fullName>
    </submittedName>
</protein>
<feature type="transmembrane region" description="Helical" evidence="1">
    <location>
        <begin position="7"/>
        <end position="26"/>
    </location>
</feature>
<keyword evidence="1" id="KW-0812">Transmembrane</keyword>
<reference evidence="2 3" key="1">
    <citation type="submission" date="2017-09" db="EMBL/GenBank/DDBJ databases">
        <title>Large-scale bioinformatics analysis of Bacillus genomes uncovers conserved roles of natural products in bacterial physiology.</title>
        <authorList>
            <consortium name="Agbiome Team Llc"/>
            <person name="Bleich R.M."/>
            <person name="Grubbs K.J."/>
            <person name="Santa Maria K.C."/>
            <person name="Allen S.E."/>
            <person name="Farag S."/>
            <person name="Shank E.A."/>
            <person name="Bowers A."/>
        </authorList>
    </citation>
    <scope>NUCLEOTIDE SEQUENCE [LARGE SCALE GENOMIC DNA]</scope>
    <source>
        <strain evidence="2 3">AFS049141</strain>
    </source>
</reference>
<gene>
    <name evidence="2" type="ORF">CN980_24755</name>
</gene>
<accession>A0A9X7GN16</accession>
<evidence type="ECO:0000256" key="1">
    <source>
        <dbReference type="SAM" id="Phobius"/>
    </source>
</evidence>
<feature type="non-terminal residue" evidence="2">
    <location>
        <position position="1"/>
    </location>
</feature>
<keyword evidence="1" id="KW-0472">Membrane</keyword>
<dbReference type="GO" id="GO:0016746">
    <property type="term" value="F:acyltransferase activity"/>
    <property type="evidence" value="ECO:0007669"/>
    <property type="project" value="UniProtKB-KW"/>
</dbReference>
<dbReference type="EMBL" id="NUIQ01000237">
    <property type="protein sequence ID" value="PGO64998.1"/>
    <property type="molecule type" value="Genomic_DNA"/>
</dbReference>